<gene>
    <name evidence="2" type="ORF">BMF81_00877</name>
</gene>
<dbReference type="EMBL" id="CP020114">
    <property type="protein sequence ID" value="AVZ29902.1"/>
    <property type="molecule type" value="Genomic_DNA"/>
</dbReference>
<name>A0A2S0Q6D4_NODSP</name>
<evidence type="ECO:0000313" key="3">
    <source>
        <dbReference type="Proteomes" id="UP000244056"/>
    </source>
</evidence>
<evidence type="ECO:0000256" key="1">
    <source>
        <dbReference type="SAM" id="MobiDB-lite"/>
    </source>
</evidence>
<dbReference type="Proteomes" id="UP000244056">
    <property type="component" value="Chromosome"/>
</dbReference>
<dbReference type="KEGG" id="nsp:BMF81_00877"/>
<evidence type="ECO:0000313" key="2">
    <source>
        <dbReference type="EMBL" id="AVZ29902.1"/>
    </source>
</evidence>
<protein>
    <submittedName>
        <fullName evidence="2">Uncharacterized protein</fullName>
    </submittedName>
</protein>
<dbReference type="GeneID" id="78020016"/>
<proteinExistence type="predicted"/>
<feature type="compositionally biased region" description="Polar residues" evidence="1">
    <location>
        <begin position="1"/>
        <end position="17"/>
    </location>
</feature>
<feature type="region of interest" description="Disordered" evidence="1">
    <location>
        <begin position="1"/>
        <end position="26"/>
    </location>
</feature>
<dbReference type="AlphaFoldDB" id="A0A2S0Q6D4"/>
<sequence>MLVTETVSSNPENTGNSKMEDKTAYQESMEARFSELGAKIDQLQAKAEQAPG</sequence>
<dbReference type="RefSeq" id="WP_006196173.1">
    <property type="nucleotide sequence ID" value="NZ_CAWNZE010000001.1"/>
</dbReference>
<accession>A0A2S0Q6D4</accession>
<reference evidence="2 3" key="1">
    <citation type="submission" date="2017-03" db="EMBL/GenBank/DDBJ databases">
        <title>Comparative genomics of the toxic Baltic Sea cyanobacteria Nodularia spumigena UHCC 0039 and its response on varying salinity.</title>
        <authorList>
            <person name="Teikari J.E."/>
        </authorList>
    </citation>
    <scope>NUCLEOTIDE SEQUENCE [LARGE SCALE GENOMIC DNA]</scope>
    <source>
        <strain evidence="2 3">UHCC 0039</strain>
    </source>
</reference>
<organism evidence="2 3">
    <name type="scientific">Nodularia spumigena UHCC 0039</name>
    <dbReference type="NCBI Taxonomy" id="1914872"/>
    <lineage>
        <taxon>Bacteria</taxon>
        <taxon>Bacillati</taxon>
        <taxon>Cyanobacteriota</taxon>
        <taxon>Cyanophyceae</taxon>
        <taxon>Nostocales</taxon>
        <taxon>Nodulariaceae</taxon>
        <taxon>Nodularia</taxon>
    </lineage>
</organism>